<dbReference type="Gene3D" id="3.40.50.720">
    <property type="entry name" value="NAD(P)-binding Rossmann-like Domain"/>
    <property type="match status" value="1"/>
</dbReference>
<accession>A0ABY3ETQ7</accession>
<keyword evidence="3" id="KW-1185">Reference proteome</keyword>
<protein>
    <submittedName>
        <fullName evidence="2">Acetate--CoA ligase family protein</fullName>
    </submittedName>
</protein>
<dbReference type="SUPFAM" id="SSF52210">
    <property type="entry name" value="Succinyl-CoA synthetase domains"/>
    <property type="match status" value="2"/>
</dbReference>
<dbReference type="Gene3D" id="3.40.50.261">
    <property type="entry name" value="Succinyl-CoA synthetase domains"/>
    <property type="match status" value="2"/>
</dbReference>
<keyword evidence="2" id="KW-0436">Ligase</keyword>
<evidence type="ECO:0000259" key="1">
    <source>
        <dbReference type="SMART" id="SM00881"/>
    </source>
</evidence>
<evidence type="ECO:0000313" key="3">
    <source>
        <dbReference type="Proteomes" id="UP000318943"/>
    </source>
</evidence>
<comment type="caution">
    <text evidence="2">The sequence shown here is derived from an EMBL/GenBank/DDBJ whole genome shotgun (WGS) entry which is preliminary data.</text>
</comment>
<dbReference type="PANTHER" id="PTHR42793:SF4">
    <property type="entry name" value="BLL6376 PROTEIN"/>
    <property type="match status" value="1"/>
</dbReference>
<reference evidence="2 3" key="1">
    <citation type="submission" date="2019-05" db="EMBL/GenBank/DDBJ databases">
        <title>Whole genome sequence analysis of Cupriavidus campinensis S14E4C strain.</title>
        <authorList>
            <person name="Abbaszade G."/>
            <person name="Szabo A."/>
            <person name="Toumi M."/>
            <person name="Toth E."/>
        </authorList>
    </citation>
    <scope>NUCLEOTIDE SEQUENCE [LARGE SCALE GENOMIC DNA]</scope>
    <source>
        <strain evidence="2 3">S14E4C</strain>
    </source>
</reference>
<dbReference type="SUPFAM" id="SSF56059">
    <property type="entry name" value="Glutathione synthetase ATP-binding domain-like"/>
    <property type="match status" value="1"/>
</dbReference>
<dbReference type="InterPro" id="IPR016102">
    <property type="entry name" value="Succinyl-CoA_synth-like"/>
</dbReference>
<gene>
    <name evidence="2" type="ORF">FGG12_01075</name>
</gene>
<proteinExistence type="predicted"/>
<dbReference type="RefSeq" id="WP_144195330.1">
    <property type="nucleotide sequence ID" value="NZ_VCIZ01000001.1"/>
</dbReference>
<dbReference type="Pfam" id="PF13549">
    <property type="entry name" value="ATP-grasp_5"/>
    <property type="match status" value="1"/>
</dbReference>
<organism evidence="2 3">
    <name type="scientific">Cupriavidus campinensis</name>
    <dbReference type="NCBI Taxonomy" id="151783"/>
    <lineage>
        <taxon>Bacteria</taxon>
        <taxon>Pseudomonadati</taxon>
        <taxon>Pseudomonadota</taxon>
        <taxon>Betaproteobacteria</taxon>
        <taxon>Burkholderiales</taxon>
        <taxon>Burkholderiaceae</taxon>
        <taxon>Cupriavidus</taxon>
    </lineage>
</organism>
<dbReference type="InterPro" id="IPR032875">
    <property type="entry name" value="Succ_CoA_lig_flav_dom"/>
</dbReference>
<name>A0ABY3ETQ7_9BURK</name>
<dbReference type="InterPro" id="IPR013815">
    <property type="entry name" value="ATP_grasp_subdomain_1"/>
</dbReference>
<dbReference type="InterPro" id="IPR036291">
    <property type="entry name" value="NAD(P)-bd_dom_sf"/>
</dbReference>
<dbReference type="SMART" id="SM00881">
    <property type="entry name" value="CoA_binding"/>
    <property type="match status" value="1"/>
</dbReference>
<dbReference type="SUPFAM" id="SSF51735">
    <property type="entry name" value="NAD(P)-binding Rossmann-fold domains"/>
    <property type="match status" value="1"/>
</dbReference>
<dbReference type="Gene3D" id="3.30.1490.20">
    <property type="entry name" value="ATP-grasp fold, A domain"/>
    <property type="match status" value="1"/>
</dbReference>
<dbReference type="Pfam" id="PF13380">
    <property type="entry name" value="CoA_binding_2"/>
    <property type="match status" value="1"/>
</dbReference>
<dbReference type="PANTHER" id="PTHR42793">
    <property type="entry name" value="COA BINDING DOMAIN CONTAINING PROTEIN"/>
    <property type="match status" value="1"/>
</dbReference>
<dbReference type="InterPro" id="IPR003781">
    <property type="entry name" value="CoA-bd"/>
</dbReference>
<dbReference type="GO" id="GO:0016874">
    <property type="term" value="F:ligase activity"/>
    <property type="evidence" value="ECO:0007669"/>
    <property type="project" value="UniProtKB-KW"/>
</dbReference>
<sequence length="713" mass="74085">MADTKEQKEPASLLSLLAPRSVAVLGASDNPIKAGGRPIDYMQRHGYGGRIYPVNPKRAESKRAEIQGLAAYPDLAALPDSPEVVIISVAGTEAEQAIEQCIAVGAKGAVIYSSGFAELGEAGAAQQQRLVARARAGGLRLFGPNTQGVANFATGAVLHFSTMINEEAPQDGPVAIVSQSGAGSSIVYGGLRRKGIGVRYMVATGNEADVTAAETLRAIAEDDAVRVMLLYVESLRDPDVLAQAARIAHARDVPILAVKAGRTRAGQLTASSHTGAMAGEDALADAFLRQHGILRVNDFRELSEFAQIFAGGQRPRGRKVVAISNSGATCVLAADAAESHGLDLCQFDEPGTAALRAVLPGYVSARNPIDMTTALLGQPQIYGQTLDAVAAQRQADLIFVGFPIGGEGYDFDDFSAQTGRFASASGVPVAVSANQEWVAQAFRAQGVPVFDSERSAMQALALLAEYGERREAAQAAPLPAGVPAGVPTHAASAHALDEVRSLAELAAAGLPVVAHRLCHSADDVRRAVAELGAPVVAKGVSPDITHKSEHGLVKLNLSGEAAAVAAFDEIDQILRRMEVRHGGVLLARQQRGAFELAVGAHIDPAYGPVVMVGQGGVLVEALQDVQFLVAPFTASQAREAIGRLRIAPAFAALRGMEAVDLDQLAGMLVRLGDWMVAAGGTVHSVDANPVIVARGAVAPVLVDAVVIRAGETA</sequence>
<dbReference type="Proteomes" id="UP000318943">
    <property type="component" value="Unassembled WGS sequence"/>
</dbReference>
<dbReference type="EMBL" id="VCIZ01000001">
    <property type="protein sequence ID" value="TSP14285.1"/>
    <property type="molecule type" value="Genomic_DNA"/>
</dbReference>
<dbReference type="Gene3D" id="3.30.470.20">
    <property type="entry name" value="ATP-grasp fold, B domain"/>
    <property type="match status" value="1"/>
</dbReference>
<feature type="domain" description="CoA-binding" evidence="1">
    <location>
        <begin position="16"/>
        <end position="116"/>
    </location>
</feature>
<dbReference type="Pfam" id="PF13607">
    <property type="entry name" value="Succ_CoA_lig"/>
    <property type="match status" value="1"/>
</dbReference>
<evidence type="ECO:0000313" key="2">
    <source>
        <dbReference type="EMBL" id="TSP14285.1"/>
    </source>
</evidence>